<protein>
    <submittedName>
        <fullName evidence="1">Uncharacterized protein</fullName>
    </submittedName>
</protein>
<evidence type="ECO:0000313" key="1">
    <source>
        <dbReference type="EMBL" id="RLV58245.1"/>
    </source>
</evidence>
<dbReference type="EMBL" id="QZEI01000085">
    <property type="protein sequence ID" value="RLV58245.1"/>
    <property type="molecule type" value="Genomic_DNA"/>
</dbReference>
<name>A0A3L8PS74_9GAMM</name>
<dbReference type="Proteomes" id="UP000281474">
    <property type="component" value="Unassembled WGS sequence"/>
</dbReference>
<comment type="caution">
    <text evidence="1">The sequence shown here is derived from an EMBL/GenBank/DDBJ whole genome shotgun (WGS) entry which is preliminary data.</text>
</comment>
<proteinExistence type="predicted"/>
<accession>A0A3L8PS74</accession>
<dbReference type="NCBIfam" id="TIGR01443">
    <property type="entry name" value="intein_Cterm"/>
    <property type="match status" value="1"/>
</dbReference>
<sequence length="27" mass="3221">MITFDITTTFGHSFTLMKNTFLHCYYS</sequence>
<evidence type="ECO:0000313" key="2">
    <source>
        <dbReference type="Proteomes" id="UP000281474"/>
    </source>
</evidence>
<dbReference type="AlphaFoldDB" id="A0A3L8PS74"/>
<reference evidence="1 2" key="1">
    <citation type="submission" date="2018-09" db="EMBL/GenBank/DDBJ databases">
        <title>Phylogeny of the Shewanellaceae, and recommendation for two new genera, Pseudoshewanella and Parashewanella.</title>
        <authorList>
            <person name="Wang G."/>
        </authorList>
    </citation>
    <scope>NUCLEOTIDE SEQUENCE [LARGE SCALE GENOMIC DNA]</scope>
    <source>
        <strain evidence="1 2">C51</strain>
    </source>
</reference>
<gene>
    <name evidence="1" type="ORF">D5018_18245</name>
</gene>
<organism evidence="1 2">
    <name type="scientific">Parashewanella curva</name>
    <dbReference type="NCBI Taxonomy" id="2338552"/>
    <lineage>
        <taxon>Bacteria</taxon>
        <taxon>Pseudomonadati</taxon>
        <taxon>Pseudomonadota</taxon>
        <taxon>Gammaproteobacteria</taxon>
        <taxon>Alteromonadales</taxon>
        <taxon>Shewanellaceae</taxon>
        <taxon>Parashewanella</taxon>
    </lineage>
</organism>
<dbReference type="InterPro" id="IPR030934">
    <property type="entry name" value="Intein_C"/>
</dbReference>
<keyword evidence="2" id="KW-1185">Reference proteome</keyword>